<feature type="transmembrane region" description="Helical" evidence="1">
    <location>
        <begin position="9"/>
        <end position="29"/>
    </location>
</feature>
<keyword evidence="3" id="KW-1185">Reference proteome</keyword>
<gene>
    <name evidence="2" type="ORF">NCTC4824_02162</name>
</gene>
<evidence type="ECO:0000256" key="1">
    <source>
        <dbReference type="SAM" id="Phobius"/>
    </source>
</evidence>
<dbReference type="Proteomes" id="UP000249134">
    <property type="component" value="Chromosome 1"/>
</dbReference>
<organism evidence="2 3">
    <name type="scientific">Lederbergia lenta</name>
    <name type="common">Bacillus lentus</name>
    <dbReference type="NCBI Taxonomy" id="1467"/>
    <lineage>
        <taxon>Bacteria</taxon>
        <taxon>Bacillati</taxon>
        <taxon>Bacillota</taxon>
        <taxon>Bacilli</taxon>
        <taxon>Bacillales</taxon>
        <taxon>Bacillaceae</taxon>
        <taxon>Lederbergia</taxon>
    </lineage>
</organism>
<evidence type="ECO:0000313" key="2">
    <source>
        <dbReference type="EMBL" id="SQI58225.1"/>
    </source>
</evidence>
<dbReference type="KEGG" id="blen:NCTC4824_02162"/>
<reference evidence="2 3" key="1">
    <citation type="submission" date="2018-06" db="EMBL/GenBank/DDBJ databases">
        <authorList>
            <consortium name="Pathogen Informatics"/>
            <person name="Doyle S."/>
        </authorList>
    </citation>
    <scope>NUCLEOTIDE SEQUENCE [LARGE SCALE GENOMIC DNA]</scope>
    <source>
        <strain evidence="2 3">NCTC4824</strain>
    </source>
</reference>
<accession>A0A2X4Z244</accession>
<keyword evidence="1" id="KW-0812">Transmembrane</keyword>
<sequence>MYKNHERKLIWLAFGVAAIMLVSIVRRIIVG</sequence>
<name>A0A2X4Z244_LEDLE</name>
<keyword evidence="1" id="KW-1133">Transmembrane helix</keyword>
<protein>
    <submittedName>
        <fullName evidence="2">Uncharacterized protein</fullName>
    </submittedName>
</protein>
<dbReference type="STRING" id="1348624.GCA_001591545_01223"/>
<dbReference type="AlphaFoldDB" id="A0A2X4Z244"/>
<dbReference type="EMBL" id="LS483476">
    <property type="protein sequence ID" value="SQI58225.1"/>
    <property type="molecule type" value="Genomic_DNA"/>
</dbReference>
<keyword evidence="1" id="KW-0472">Membrane</keyword>
<evidence type="ECO:0000313" key="3">
    <source>
        <dbReference type="Proteomes" id="UP000249134"/>
    </source>
</evidence>
<proteinExistence type="predicted"/>